<keyword evidence="2" id="KW-1185">Reference proteome</keyword>
<dbReference type="EMBL" id="JARBHB010000008">
    <property type="protein sequence ID" value="KAJ8878129.1"/>
    <property type="molecule type" value="Genomic_DNA"/>
</dbReference>
<evidence type="ECO:0008006" key="3">
    <source>
        <dbReference type="Google" id="ProtNLM"/>
    </source>
</evidence>
<proteinExistence type="predicted"/>
<comment type="caution">
    <text evidence="1">The sequence shown here is derived from an EMBL/GenBank/DDBJ whole genome shotgun (WGS) entry which is preliminary data.</text>
</comment>
<sequence>MMEELFKKLQIKKLQTTAYNPACNDMVEQVVRIRHRPRSNQHGGPCAGINLEYRRRAIVQDARRCIIAAADAATPLRGEPTTCVHHTSTTTHQACQPRQMRSNRGSSTYPLCAKTTPLDYFLWGHMKGLINQTSVESEEELLARVMAAVDLGRPGIGDRVYQNMARRYCVCVDVASRHIEPFFATRSLLRIPREWVEAKDSSYMIAAAERQRILLKKTSER</sequence>
<organism evidence="1 2">
    <name type="scientific">Dryococelus australis</name>
    <dbReference type="NCBI Taxonomy" id="614101"/>
    <lineage>
        <taxon>Eukaryota</taxon>
        <taxon>Metazoa</taxon>
        <taxon>Ecdysozoa</taxon>
        <taxon>Arthropoda</taxon>
        <taxon>Hexapoda</taxon>
        <taxon>Insecta</taxon>
        <taxon>Pterygota</taxon>
        <taxon>Neoptera</taxon>
        <taxon>Polyneoptera</taxon>
        <taxon>Phasmatodea</taxon>
        <taxon>Verophasmatodea</taxon>
        <taxon>Anareolatae</taxon>
        <taxon>Phasmatidae</taxon>
        <taxon>Eurycanthinae</taxon>
        <taxon>Dryococelus</taxon>
    </lineage>
</organism>
<evidence type="ECO:0000313" key="1">
    <source>
        <dbReference type="EMBL" id="KAJ8878129.1"/>
    </source>
</evidence>
<gene>
    <name evidence="1" type="ORF">PR048_022596</name>
</gene>
<reference evidence="1 2" key="1">
    <citation type="submission" date="2023-02" db="EMBL/GenBank/DDBJ databases">
        <title>LHISI_Scaffold_Assembly.</title>
        <authorList>
            <person name="Stuart O.P."/>
            <person name="Cleave R."/>
            <person name="Magrath M.J.L."/>
            <person name="Mikheyev A.S."/>
        </authorList>
    </citation>
    <scope>NUCLEOTIDE SEQUENCE [LARGE SCALE GENOMIC DNA]</scope>
    <source>
        <strain evidence="1">Daus_M_001</strain>
        <tissue evidence="1">Leg muscle</tissue>
    </source>
</reference>
<dbReference type="Gene3D" id="3.30.420.10">
    <property type="entry name" value="Ribonuclease H-like superfamily/Ribonuclease H"/>
    <property type="match status" value="1"/>
</dbReference>
<evidence type="ECO:0000313" key="2">
    <source>
        <dbReference type="Proteomes" id="UP001159363"/>
    </source>
</evidence>
<dbReference type="InterPro" id="IPR036397">
    <property type="entry name" value="RNaseH_sf"/>
</dbReference>
<name>A0ABQ9H1E0_9NEOP</name>
<dbReference type="Proteomes" id="UP001159363">
    <property type="component" value="Chromosome 7"/>
</dbReference>
<protein>
    <recommendedName>
        <fullName evidence="3">Integrase catalytic domain-containing protein</fullName>
    </recommendedName>
</protein>
<accession>A0ABQ9H1E0</accession>